<keyword evidence="1" id="KW-0472">Membrane</keyword>
<keyword evidence="3" id="KW-1185">Reference proteome</keyword>
<dbReference type="Gene3D" id="3.30.420.10">
    <property type="entry name" value="Ribonuclease H-like superfamily/Ribonuclease H"/>
    <property type="match status" value="1"/>
</dbReference>
<accession>A0A9Q1HJ98</accession>
<name>A0A9Q1HJ98_HOLLE</name>
<feature type="transmembrane region" description="Helical" evidence="1">
    <location>
        <begin position="126"/>
        <end position="146"/>
    </location>
</feature>
<reference evidence="2" key="1">
    <citation type="submission" date="2021-10" db="EMBL/GenBank/DDBJ databases">
        <title>Tropical sea cucumber genome reveals ecological adaptation and Cuvierian tubules defense mechanism.</title>
        <authorList>
            <person name="Chen T."/>
        </authorList>
    </citation>
    <scope>NUCLEOTIDE SEQUENCE</scope>
    <source>
        <strain evidence="2">Nanhai2018</strain>
        <tissue evidence="2">Muscle</tissue>
    </source>
</reference>
<organism evidence="2 3">
    <name type="scientific">Holothuria leucospilota</name>
    <name type="common">Black long sea cucumber</name>
    <name type="synonym">Mertensiothuria leucospilota</name>
    <dbReference type="NCBI Taxonomy" id="206669"/>
    <lineage>
        <taxon>Eukaryota</taxon>
        <taxon>Metazoa</taxon>
        <taxon>Echinodermata</taxon>
        <taxon>Eleutherozoa</taxon>
        <taxon>Echinozoa</taxon>
        <taxon>Holothuroidea</taxon>
        <taxon>Aspidochirotacea</taxon>
        <taxon>Aspidochirotida</taxon>
        <taxon>Holothuriidae</taxon>
        <taxon>Holothuria</taxon>
    </lineage>
</organism>
<dbReference type="Proteomes" id="UP001152320">
    <property type="component" value="Chromosome 1"/>
</dbReference>
<keyword evidence="1" id="KW-1133">Transmembrane helix</keyword>
<proteinExistence type="predicted"/>
<evidence type="ECO:0000256" key="1">
    <source>
        <dbReference type="SAM" id="Phobius"/>
    </source>
</evidence>
<sequence length="150" mass="17929">MQDNDPKHTSKPTKEFVWKNNTYWWPTPSESPGSNPIEMVWHELKHFLRIEHKPHVLEELKDGITTFWRTRMTPKEYQRYVTHIQKVLPKVVQFDGKLPDFDRCMSVHQNLSFDGKGKTMTMLDNLIFCCIVVIMYELSSMFHILFRLNT</sequence>
<evidence type="ECO:0008006" key="4">
    <source>
        <dbReference type="Google" id="ProtNLM"/>
    </source>
</evidence>
<dbReference type="GO" id="GO:0003676">
    <property type="term" value="F:nucleic acid binding"/>
    <property type="evidence" value="ECO:0007669"/>
    <property type="project" value="InterPro"/>
</dbReference>
<dbReference type="InterPro" id="IPR036397">
    <property type="entry name" value="RNaseH_sf"/>
</dbReference>
<dbReference type="OrthoDB" id="6021633at2759"/>
<gene>
    <name evidence="2" type="ORF">HOLleu_01502</name>
</gene>
<comment type="caution">
    <text evidence="2">The sequence shown here is derived from an EMBL/GenBank/DDBJ whole genome shotgun (WGS) entry which is preliminary data.</text>
</comment>
<dbReference type="AlphaFoldDB" id="A0A9Q1HJ98"/>
<dbReference type="EMBL" id="JAIZAY010000001">
    <property type="protein sequence ID" value="KAJ8048974.1"/>
    <property type="molecule type" value="Genomic_DNA"/>
</dbReference>
<protein>
    <recommendedName>
        <fullName evidence="4">Tc1-like transposase DDE domain-containing protein</fullName>
    </recommendedName>
</protein>
<keyword evidence="1" id="KW-0812">Transmembrane</keyword>
<evidence type="ECO:0000313" key="2">
    <source>
        <dbReference type="EMBL" id="KAJ8048974.1"/>
    </source>
</evidence>
<evidence type="ECO:0000313" key="3">
    <source>
        <dbReference type="Proteomes" id="UP001152320"/>
    </source>
</evidence>